<dbReference type="InterPro" id="IPR017911">
    <property type="entry name" value="MacB-like_ATP-bd"/>
</dbReference>
<dbReference type="PROSITE" id="PS50893">
    <property type="entry name" value="ABC_TRANSPORTER_2"/>
    <property type="match status" value="1"/>
</dbReference>
<gene>
    <name evidence="5" type="ORF">A4R35_22620</name>
</gene>
<evidence type="ECO:0000256" key="1">
    <source>
        <dbReference type="ARBA" id="ARBA00022448"/>
    </source>
</evidence>
<dbReference type="InterPro" id="IPR015854">
    <property type="entry name" value="ABC_transpr_LolD-like"/>
</dbReference>
<dbReference type="SMART" id="SM00382">
    <property type="entry name" value="AAA"/>
    <property type="match status" value="1"/>
</dbReference>
<proteinExistence type="predicted"/>
<dbReference type="GO" id="GO:0005524">
    <property type="term" value="F:ATP binding"/>
    <property type="evidence" value="ECO:0007669"/>
    <property type="project" value="UniProtKB-KW"/>
</dbReference>
<dbReference type="InterPro" id="IPR027417">
    <property type="entry name" value="P-loop_NTPase"/>
</dbReference>
<sequence length="249" mass="26706">MNSQPAVPSSYPQATESAVILDVQEITKTLPLSHEQLAILKGISFQIYESEIVAIVGPSGAGKSTLLGIIAGLDSPSTGRVLLNGMDISHLRESQLASVRNRSLGMVFQAFNLIPTLTAQENVELPLYTGKHRGSPATRARELLTLVGLEQRLHHRPNQLSGGEQQRVALARALACDPALIIADEPTGNLDARNSEHVLQLILQLRSTLGKTFIIATHDPLVASLADRTIRIVDGQIAAIEATHSAVTQ</sequence>
<evidence type="ECO:0000313" key="6">
    <source>
        <dbReference type="Proteomes" id="UP000248706"/>
    </source>
</evidence>
<comment type="caution">
    <text evidence="5">The sequence shown here is derived from an EMBL/GenBank/DDBJ whole genome shotgun (WGS) entry which is preliminary data.</text>
</comment>
<dbReference type="OrthoDB" id="9804270at2"/>
<dbReference type="GO" id="GO:0098796">
    <property type="term" value="C:membrane protein complex"/>
    <property type="evidence" value="ECO:0007669"/>
    <property type="project" value="UniProtKB-ARBA"/>
</dbReference>
<organism evidence="5 6">
    <name type="scientific">Thermogemmatispora tikiterensis</name>
    <dbReference type="NCBI Taxonomy" id="1825093"/>
    <lineage>
        <taxon>Bacteria</taxon>
        <taxon>Bacillati</taxon>
        <taxon>Chloroflexota</taxon>
        <taxon>Ktedonobacteria</taxon>
        <taxon>Thermogemmatisporales</taxon>
        <taxon>Thermogemmatisporaceae</taxon>
        <taxon>Thermogemmatispora</taxon>
    </lineage>
</organism>
<dbReference type="RefSeq" id="WP_112433572.1">
    <property type="nucleotide sequence ID" value="NZ_MCIF01000002.1"/>
</dbReference>
<dbReference type="InterPro" id="IPR017871">
    <property type="entry name" value="ABC_transporter-like_CS"/>
</dbReference>
<reference evidence="5 6" key="1">
    <citation type="submission" date="2016-08" db="EMBL/GenBank/DDBJ databases">
        <title>Analysis of Carbohydrate Active Enzymes in Thermogemmatispora T81 Reveals Carbohydrate Degradation Ability.</title>
        <authorList>
            <person name="Tomazini A."/>
            <person name="Lal S."/>
            <person name="Stott M."/>
            <person name="Henrissat B."/>
            <person name="Polikarpov I."/>
            <person name="Sparling R."/>
            <person name="Levin D.B."/>
        </authorList>
    </citation>
    <scope>NUCLEOTIDE SEQUENCE [LARGE SCALE GENOMIC DNA]</scope>
    <source>
        <strain evidence="5 6">T81</strain>
    </source>
</reference>
<dbReference type="AlphaFoldDB" id="A0A328VQ81"/>
<dbReference type="InterPro" id="IPR003593">
    <property type="entry name" value="AAA+_ATPase"/>
</dbReference>
<dbReference type="FunFam" id="3.40.50.300:FF:000032">
    <property type="entry name" value="Export ABC transporter ATP-binding protein"/>
    <property type="match status" value="1"/>
</dbReference>
<protein>
    <submittedName>
        <fullName evidence="5">ABC transporter</fullName>
    </submittedName>
</protein>
<dbReference type="GO" id="GO:0016887">
    <property type="term" value="F:ATP hydrolysis activity"/>
    <property type="evidence" value="ECO:0007669"/>
    <property type="project" value="InterPro"/>
</dbReference>
<dbReference type="Gene3D" id="3.40.50.300">
    <property type="entry name" value="P-loop containing nucleotide triphosphate hydrolases"/>
    <property type="match status" value="1"/>
</dbReference>
<dbReference type="EMBL" id="MCIF01000002">
    <property type="protein sequence ID" value="RAQ98352.1"/>
    <property type="molecule type" value="Genomic_DNA"/>
</dbReference>
<keyword evidence="6" id="KW-1185">Reference proteome</keyword>
<keyword evidence="3" id="KW-0067">ATP-binding</keyword>
<dbReference type="PANTHER" id="PTHR24220:SF86">
    <property type="entry name" value="ABC TRANSPORTER ABCH.1"/>
    <property type="match status" value="1"/>
</dbReference>
<dbReference type="PANTHER" id="PTHR24220">
    <property type="entry name" value="IMPORT ATP-BINDING PROTEIN"/>
    <property type="match status" value="1"/>
</dbReference>
<dbReference type="GO" id="GO:0022857">
    <property type="term" value="F:transmembrane transporter activity"/>
    <property type="evidence" value="ECO:0007669"/>
    <property type="project" value="UniProtKB-ARBA"/>
</dbReference>
<evidence type="ECO:0000313" key="5">
    <source>
        <dbReference type="EMBL" id="RAQ98352.1"/>
    </source>
</evidence>
<evidence type="ECO:0000256" key="3">
    <source>
        <dbReference type="ARBA" id="ARBA00022840"/>
    </source>
</evidence>
<evidence type="ECO:0000259" key="4">
    <source>
        <dbReference type="PROSITE" id="PS50893"/>
    </source>
</evidence>
<dbReference type="InterPro" id="IPR003439">
    <property type="entry name" value="ABC_transporter-like_ATP-bd"/>
</dbReference>
<evidence type="ECO:0000256" key="2">
    <source>
        <dbReference type="ARBA" id="ARBA00022741"/>
    </source>
</evidence>
<keyword evidence="1" id="KW-0813">Transport</keyword>
<dbReference type="SUPFAM" id="SSF52540">
    <property type="entry name" value="P-loop containing nucleoside triphosphate hydrolases"/>
    <property type="match status" value="1"/>
</dbReference>
<dbReference type="CDD" id="cd03255">
    <property type="entry name" value="ABC_MJ0796_LolCDE_FtsE"/>
    <property type="match status" value="1"/>
</dbReference>
<accession>A0A328VQ81</accession>
<feature type="domain" description="ABC transporter" evidence="4">
    <location>
        <begin position="21"/>
        <end position="249"/>
    </location>
</feature>
<dbReference type="Proteomes" id="UP000248706">
    <property type="component" value="Unassembled WGS sequence"/>
</dbReference>
<name>A0A328VQ81_9CHLR</name>
<dbReference type="Pfam" id="PF00005">
    <property type="entry name" value="ABC_tran"/>
    <property type="match status" value="1"/>
</dbReference>
<dbReference type="GO" id="GO:0005886">
    <property type="term" value="C:plasma membrane"/>
    <property type="evidence" value="ECO:0007669"/>
    <property type="project" value="TreeGrafter"/>
</dbReference>
<dbReference type="PROSITE" id="PS00211">
    <property type="entry name" value="ABC_TRANSPORTER_1"/>
    <property type="match status" value="1"/>
</dbReference>
<keyword evidence="2" id="KW-0547">Nucleotide-binding</keyword>